<comment type="caution">
    <text evidence="1">The sequence shown here is derived from an EMBL/GenBank/DDBJ whole genome shotgun (WGS) entry which is preliminary data.</text>
</comment>
<proteinExistence type="predicted"/>
<accession>A0AAN6P9L4</accession>
<reference evidence="2" key="1">
    <citation type="journal article" date="2023" name="Mol. Phylogenet. Evol.">
        <title>Genome-scale phylogeny and comparative genomics of the fungal order Sordariales.</title>
        <authorList>
            <person name="Hensen N."/>
            <person name="Bonometti L."/>
            <person name="Westerberg I."/>
            <person name="Brannstrom I.O."/>
            <person name="Guillou S."/>
            <person name="Cros-Aarteil S."/>
            <person name="Calhoun S."/>
            <person name="Haridas S."/>
            <person name="Kuo A."/>
            <person name="Mondo S."/>
            <person name="Pangilinan J."/>
            <person name="Riley R."/>
            <person name="LaButti K."/>
            <person name="Andreopoulos B."/>
            <person name="Lipzen A."/>
            <person name="Chen C."/>
            <person name="Yan M."/>
            <person name="Daum C."/>
            <person name="Ng V."/>
            <person name="Clum A."/>
            <person name="Steindorff A."/>
            <person name="Ohm R.A."/>
            <person name="Martin F."/>
            <person name="Silar P."/>
            <person name="Natvig D.O."/>
            <person name="Lalanne C."/>
            <person name="Gautier V."/>
            <person name="Ament-Velasquez S.L."/>
            <person name="Kruys A."/>
            <person name="Hutchinson M.I."/>
            <person name="Powell A.J."/>
            <person name="Barry K."/>
            <person name="Miller A.N."/>
            <person name="Grigoriev I.V."/>
            <person name="Debuchy R."/>
            <person name="Gladieux P."/>
            <person name="Hiltunen Thoren M."/>
            <person name="Johannesson H."/>
        </authorList>
    </citation>
    <scope>NUCLEOTIDE SEQUENCE [LARGE SCALE GENOMIC DNA]</scope>
    <source>
        <strain evidence="2">CBS 284.82</strain>
    </source>
</reference>
<dbReference type="AlphaFoldDB" id="A0AAN6P9L4"/>
<evidence type="ECO:0000313" key="2">
    <source>
        <dbReference type="Proteomes" id="UP001303115"/>
    </source>
</evidence>
<protein>
    <submittedName>
        <fullName evidence="1">Uncharacterized protein</fullName>
    </submittedName>
</protein>
<evidence type="ECO:0000313" key="1">
    <source>
        <dbReference type="EMBL" id="KAK4033352.1"/>
    </source>
</evidence>
<name>A0AAN6P9L4_9PEZI</name>
<sequence>MITIKTQAECMTNLVPAASVPAEKRFVAFLDASSSPALFSLSNAGQLNLILDHTGIPTIVDFGQKIGIDDEHEVVAFDARQTSDGKISIAVATNQGGGNYGLCLVPSIAPGDLEQDKLPESSIIRNSQPLPTTYEVYMSDFTKNEQPLVFLAFHPPESLSEESQLGFVNVVLDTSTGNLSLEVDRSWKLATNPEAILAVAFGTCRVGSGAFVLYKSSAGLKLQFRTFKGHNFQVEPVCPSGATCLATYIDPKTGHSVLLVGGDQVTQFTAQQYVSPTSAGTTIIDSSATPGLRGLHASVCNQTVSVWFTTKTDSAYCYTADVASMTSGLLVPILAEGRGGKLSGLLEVVSPDDQAVVKMLLSADHKGNVTLLQQAPDTKIWRKRPFYASSRTNNVALHGHAVRFQPIAEDLNEDQQKAIGFCKLRLVSTGYLRAVVNGQIASITADGDWYQTGLDGSLTVFSESKDVPSTLVHVTGLKTRAGVEMPISVDGSSDPTEKLVANLRAIKTGQDLLDAKTQTGDYLVPQGSISTADAGKAVDSLHMLMDHLDEKKAAMALHVQKTGVIPKQGDVFGVLDDVWEAFNYVEEKVEEAADWVVKLLDEGVKLTVTLFGEVYEFVTKTIDSVKKAISWVLAKVEIGIKKIIAFAGFLFNWDDILQTSDNFAALFNAGLAFSQDKLASLNRDTKSWLETLRGAVTDQGWVEAAPVTDQDVKDDVPKDPKSEVMHGTPFNFSSYQLSHGGALSGATVPDAQDSGFTDLGTLFQKEFDRLGAYISNISGDLMNLLTGTHDTDKIVAGIGSQTIDLALSMLEDVVDAVLGALSTVLSLLDTLGNAEVEVPIFTALWKRITKGRPLTLLNFFSLVLAVPATILYKLVFGVKPPALKDRLTGETLALYVAGEPIPGDAQLSQDLRGFVPASDIVVTHLLAEIGLVFSALDHLNPAGGGMLAGTELAASGLYQFRGPRTKAGAGMGALLDLPSPLKKLKDIFDGGLLDLFSVINNIPPKEGDTELQHKFRWIAWGIDTFVRSVKFFTGKFNVGEQTAKEVNVVIGCAATAVDSFLRFGIAGEEYLKTAKQKKSYIVLIFQTIDIGLRMGAMGTETFEVFFAKDPNTVADALVLRQGLTYGRTAFKLVAYLIEKYHFG</sequence>
<dbReference type="Proteomes" id="UP001303115">
    <property type="component" value="Unassembled WGS sequence"/>
</dbReference>
<dbReference type="EMBL" id="MU854535">
    <property type="protein sequence ID" value="KAK4033352.1"/>
    <property type="molecule type" value="Genomic_DNA"/>
</dbReference>
<keyword evidence="2" id="KW-1185">Reference proteome</keyword>
<gene>
    <name evidence="1" type="ORF">C8A01DRAFT_40182</name>
</gene>
<organism evidence="1 2">
    <name type="scientific">Parachaetomium inaequale</name>
    <dbReference type="NCBI Taxonomy" id="2588326"/>
    <lineage>
        <taxon>Eukaryota</taxon>
        <taxon>Fungi</taxon>
        <taxon>Dikarya</taxon>
        <taxon>Ascomycota</taxon>
        <taxon>Pezizomycotina</taxon>
        <taxon>Sordariomycetes</taxon>
        <taxon>Sordariomycetidae</taxon>
        <taxon>Sordariales</taxon>
        <taxon>Chaetomiaceae</taxon>
        <taxon>Parachaetomium</taxon>
    </lineage>
</organism>